<dbReference type="EMBL" id="CM042056">
    <property type="protein sequence ID" value="KAI3698232.1"/>
    <property type="molecule type" value="Genomic_DNA"/>
</dbReference>
<protein>
    <submittedName>
        <fullName evidence="1">Uncharacterized protein</fullName>
    </submittedName>
</protein>
<evidence type="ECO:0000313" key="1">
    <source>
        <dbReference type="EMBL" id="KAI3698232.1"/>
    </source>
</evidence>
<dbReference type="Proteomes" id="UP001055879">
    <property type="component" value="Linkage Group LG10"/>
</dbReference>
<reference evidence="2" key="1">
    <citation type="journal article" date="2022" name="Mol. Ecol. Resour.">
        <title>The genomes of chicory, endive, great burdock and yacon provide insights into Asteraceae palaeo-polyploidization history and plant inulin production.</title>
        <authorList>
            <person name="Fan W."/>
            <person name="Wang S."/>
            <person name="Wang H."/>
            <person name="Wang A."/>
            <person name="Jiang F."/>
            <person name="Liu H."/>
            <person name="Zhao H."/>
            <person name="Xu D."/>
            <person name="Zhang Y."/>
        </authorList>
    </citation>
    <scope>NUCLEOTIDE SEQUENCE [LARGE SCALE GENOMIC DNA]</scope>
    <source>
        <strain evidence="2">cv. Niubang</strain>
    </source>
</reference>
<name>A0ACB8ZL08_ARCLA</name>
<reference evidence="1 2" key="2">
    <citation type="journal article" date="2022" name="Mol. Ecol. Resour.">
        <title>The genomes of chicory, endive, great burdock and yacon provide insights into Asteraceae paleo-polyploidization history and plant inulin production.</title>
        <authorList>
            <person name="Fan W."/>
            <person name="Wang S."/>
            <person name="Wang H."/>
            <person name="Wang A."/>
            <person name="Jiang F."/>
            <person name="Liu H."/>
            <person name="Zhao H."/>
            <person name="Xu D."/>
            <person name="Zhang Y."/>
        </authorList>
    </citation>
    <scope>NUCLEOTIDE SEQUENCE [LARGE SCALE GENOMIC DNA]</scope>
    <source>
        <strain evidence="2">cv. Niubang</strain>
    </source>
</reference>
<keyword evidence="2" id="KW-1185">Reference proteome</keyword>
<comment type="caution">
    <text evidence="1">The sequence shown here is derived from an EMBL/GenBank/DDBJ whole genome shotgun (WGS) entry which is preliminary data.</text>
</comment>
<gene>
    <name evidence="1" type="ORF">L6452_31345</name>
</gene>
<evidence type="ECO:0000313" key="2">
    <source>
        <dbReference type="Proteomes" id="UP001055879"/>
    </source>
</evidence>
<accession>A0ACB8ZL08</accession>
<organism evidence="1 2">
    <name type="scientific">Arctium lappa</name>
    <name type="common">Greater burdock</name>
    <name type="synonym">Lappa major</name>
    <dbReference type="NCBI Taxonomy" id="4217"/>
    <lineage>
        <taxon>Eukaryota</taxon>
        <taxon>Viridiplantae</taxon>
        <taxon>Streptophyta</taxon>
        <taxon>Embryophyta</taxon>
        <taxon>Tracheophyta</taxon>
        <taxon>Spermatophyta</taxon>
        <taxon>Magnoliopsida</taxon>
        <taxon>eudicotyledons</taxon>
        <taxon>Gunneridae</taxon>
        <taxon>Pentapetalae</taxon>
        <taxon>asterids</taxon>
        <taxon>campanulids</taxon>
        <taxon>Asterales</taxon>
        <taxon>Asteraceae</taxon>
        <taxon>Carduoideae</taxon>
        <taxon>Cardueae</taxon>
        <taxon>Arctiinae</taxon>
        <taxon>Arctium</taxon>
    </lineage>
</organism>
<sequence>MFNHIMHGEFWHIYILIDFDLWKLDLSVAFMKLCSSTSPSSTSTMHIQMRSAVEIETWNVISSQHT</sequence>
<proteinExistence type="predicted"/>